<feature type="compositionally biased region" description="Basic and acidic residues" evidence="1">
    <location>
        <begin position="389"/>
        <end position="401"/>
    </location>
</feature>
<dbReference type="InterPro" id="IPR036388">
    <property type="entry name" value="WH-like_DNA-bd_sf"/>
</dbReference>
<feature type="compositionally biased region" description="Low complexity" evidence="1">
    <location>
        <begin position="1"/>
        <end position="17"/>
    </location>
</feature>
<feature type="region of interest" description="Disordered" evidence="1">
    <location>
        <begin position="307"/>
        <end position="401"/>
    </location>
</feature>
<gene>
    <name evidence="2" type="ORF">AYO21_03823</name>
</gene>
<dbReference type="AlphaFoldDB" id="A0A177FE02"/>
<sequence length="571" mass="64007">MASESLLSSSEAPSLPSTLKINMTALNQNPLITPPDPPEHEFSANVSGENKDDDPVLVVDQSEVLPPTPTLSRSSSQSSSFPVQGLFDSEPVSIAPSTTDPSAYSDSDCPDVINLMSRDYDLILRAAAKGPIKFRASELYSLDDRMLPRQRRLVRGDELARRVERFLKYRIDWFEPGLGVNTVCDATSCSPGPWHGIKRLAFAGLLTQYPFDDMDSVLMDIRNHLFNGKPSILEWIPEESSLPRASRAPSMSSKPVSKPKAVKPVKPVKNNQQPPKRPAAVAPSQKKLADLAEAAALLADEPLSRTRGVKRRYTEEDQEPRSDSTRTVTDKTVTDVTSEEPDTTKTVKKHKVVSDSKPKTQRSADSKSKNTRNRNSDKPRGPSESLCRNVKDTLNRRSEDKNNYEAFNDAILPENGPEIDLPRCDFTAEELKDIRELQDIGDRTGLHPEEVRLCKLLAMSSDLYKCQKARCFIGLALFVEYNLEKLGEDNPKFKVLNVGKAQFQLFGNVDVNKLSKMYTTFKKWGWVEDMTQQSIPQSYIDRFPQAHRLALRNEVAEYEANLPVAKRIFKV</sequence>
<feature type="compositionally biased region" description="Basic and acidic residues" evidence="1">
    <location>
        <begin position="312"/>
        <end position="333"/>
    </location>
</feature>
<evidence type="ECO:0000256" key="1">
    <source>
        <dbReference type="SAM" id="MobiDB-lite"/>
    </source>
</evidence>
<keyword evidence="3" id="KW-1185">Reference proteome</keyword>
<dbReference type="RefSeq" id="XP_022513772.1">
    <property type="nucleotide sequence ID" value="XM_022653796.1"/>
</dbReference>
<proteinExistence type="predicted"/>
<dbReference type="Proteomes" id="UP000077002">
    <property type="component" value="Unassembled WGS sequence"/>
</dbReference>
<name>A0A177FE02_9EURO</name>
<feature type="region of interest" description="Disordered" evidence="1">
    <location>
        <begin position="243"/>
        <end position="287"/>
    </location>
</feature>
<dbReference type="EMBL" id="LVKK01000020">
    <property type="protein sequence ID" value="OAG41820.1"/>
    <property type="molecule type" value="Genomic_DNA"/>
</dbReference>
<organism evidence="2 3">
    <name type="scientific">Fonsecaea monophora</name>
    <dbReference type="NCBI Taxonomy" id="254056"/>
    <lineage>
        <taxon>Eukaryota</taxon>
        <taxon>Fungi</taxon>
        <taxon>Dikarya</taxon>
        <taxon>Ascomycota</taxon>
        <taxon>Pezizomycotina</taxon>
        <taxon>Eurotiomycetes</taxon>
        <taxon>Chaetothyriomycetidae</taxon>
        <taxon>Chaetothyriales</taxon>
        <taxon>Herpotrichiellaceae</taxon>
        <taxon>Fonsecaea</taxon>
    </lineage>
</organism>
<feature type="region of interest" description="Disordered" evidence="1">
    <location>
        <begin position="1"/>
        <end position="83"/>
    </location>
</feature>
<accession>A0A177FE02</accession>
<evidence type="ECO:0000313" key="3">
    <source>
        <dbReference type="Proteomes" id="UP000077002"/>
    </source>
</evidence>
<dbReference type="Gene3D" id="1.10.10.10">
    <property type="entry name" value="Winged helix-like DNA-binding domain superfamily/Winged helix DNA-binding domain"/>
    <property type="match status" value="1"/>
</dbReference>
<reference evidence="2 3" key="1">
    <citation type="submission" date="2016-03" db="EMBL/GenBank/DDBJ databases">
        <title>Draft genome sequence of the Fonsecaea monophora CBS 269.37.</title>
        <authorList>
            <person name="Bombassaro A."/>
            <person name="Vinicius W.A."/>
            <person name="De Hoog S."/>
            <person name="Sun J."/>
            <person name="Souza E.M."/>
            <person name="Raittz R.T."/>
            <person name="Costa F."/>
            <person name="Leao A.C."/>
            <person name="Tadra-Sfeir M.Z."/>
            <person name="Baura V."/>
            <person name="Balsanelli E."/>
            <person name="Pedrosa F.O."/>
            <person name="Moreno L.F."/>
            <person name="Steffens M.B."/>
            <person name="Xi L."/>
            <person name="Bocca A.L."/>
            <person name="Felipe M.S."/>
            <person name="Teixeira M."/>
            <person name="Telles Filho F.Q."/>
            <person name="Azevedo C.M."/>
            <person name="Gomes R."/>
            <person name="Vicente V.A."/>
        </authorList>
    </citation>
    <scope>NUCLEOTIDE SEQUENCE [LARGE SCALE GENOMIC DNA]</scope>
    <source>
        <strain evidence="2 3">CBS 269.37</strain>
    </source>
</reference>
<comment type="caution">
    <text evidence="2">The sequence shown here is derived from an EMBL/GenBank/DDBJ whole genome shotgun (WGS) entry which is preliminary data.</text>
</comment>
<evidence type="ECO:0000313" key="2">
    <source>
        <dbReference type="EMBL" id="OAG41820.1"/>
    </source>
</evidence>
<feature type="compositionally biased region" description="Low complexity" evidence="1">
    <location>
        <begin position="248"/>
        <end position="274"/>
    </location>
</feature>
<feature type="compositionally biased region" description="Polar residues" evidence="1">
    <location>
        <begin position="19"/>
        <end position="31"/>
    </location>
</feature>
<protein>
    <submittedName>
        <fullName evidence="2">Uncharacterized protein</fullName>
    </submittedName>
</protein>
<dbReference type="GeneID" id="34598993"/>
<dbReference type="OrthoDB" id="5598695at2759"/>
<feature type="compositionally biased region" description="Basic and acidic residues" evidence="1">
    <location>
        <begin position="352"/>
        <end position="381"/>
    </location>
</feature>